<feature type="domain" description="C2H2-type" evidence="20">
    <location>
        <begin position="83"/>
        <end position="110"/>
    </location>
</feature>
<keyword evidence="3" id="KW-0514">Muscle protein</keyword>
<keyword evidence="14" id="KW-0804">Transcription</keyword>
<dbReference type="PANTHER" id="PTHR24409:SF295">
    <property type="entry name" value="AZ2-RELATED"/>
    <property type="match status" value="1"/>
</dbReference>
<accession>A0A0K0ESY6</accession>
<feature type="compositionally biased region" description="Basic and acidic residues" evidence="19">
    <location>
        <begin position="31"/>
        <end position="48"/>
    </location>
</feature>
<evidence type="ECO:0000256" key="4">
    <source>
        <dbReference type="ARBA" id="ARBA00022473"/>
    </source>
</evidence>
<dbReference type="PANTHER" id="PTHR24409">
    <property type="entry name" value="ZINC FINGER PROTEIN 142"/>
    <property type="match status" value="1"/>
</dbReference>
<dbReference type="GO" id="GO:0032982">
    <property type="term" value="C:myosin filament"/>
    <property type="evidence" value="ECO:0007669"/>
    <property type="project" value="UniProtKB-KW"/>
</dbReference>
<evidence type="ECO:0000256" key="10">
    <source>
        <dbReference type="ARBA" id="ARBA00022782"/>
    </source>
</evidence>
<dbReference type="GO" id="GO:0005737">
    <property type="term" value="C:cytoplasm"/>
    <property type="evidence" value="ECO:0007669"/>
    <property type="project" value="UniProtKB-SubCell"/>
</dbReference>
<evidence type="ECO:0000256" key="16">
    <source>
        <dbReference type="ARBA" id="ARBA00070899"/>
    </source>
</evidence>
<evidence type="ECO:0000256" key="19">
    <source>
        <dbReference type="SAM" id="MobiDB-lite"/>
    </source>
</evidence>
<keyword evidence="4" id="KW-0217">Developmental protein</keyword>
<dbReference type="GO" id="GO:0030154">
    <property type="term" value="P:cell differentiation"/>
    <property type="evidence" value="ECO:0007669"/>
    <property type="project" value="UniProtKB-KW"/>
</dbReference>
<proteinExistence type="predicted"/>
<evidence type="ECO:0000313" key="22">
    <source>
        <dbReference type="WBParaSite" id="SSTP_0001256300.1"/>
    </source>
</evidence>
<feature type="domain" description="C2H2-type" evidence="20">
    <location>
        <begin position="241"/>
        <end position="268"/>
    </location>
</feature>
<keyword evidence="8" id="KW-0677">Repeat</keyword>
<reference evidence="22" key="1">
    <citation type="submission" date="2015-08" db="UniProtKB">
        <authorList>
            <consortium name="WormBaseParasite"/>
        </authorList>
    </citation>
    <scope>IDENTIFICATION</scope>
</reference>
<dbReference type="InterPro" id="IPR036236">
    <property type="entry name" value="Znf_C2H2_sf"/>
</dbReference>
<evidence type="ECO:0000313" key="21">
    <source>
        <dbReference type="Proteomes" id="UP000035681"/>
    </source>
</evidence>
<keyword evidence="12" id="KW-0805">Transcription regulation</keyword>
<dbReference type="GO" id="GO:0005634">
    <property type="term" value="C:nucleus"/>
    <property type="evidence" value="ECO:0007669"/>
    <property type="project" value="UniProtKB-SubCell"/>
</dbReference>
<comment type="subcellular location">
    <subcellularLocation>
        <location evidence="2">Cytoplasm</location>
    </subcellularLocation>
    <subcellularLocation>
        <location evidence="1">Nucleus</location>
    </subcellularLocation>
</comment>
<keyword evidence="15" id="KW-0539">Nucleus</keyword>
<dbReference type="SUPFAM" id="SSF57667">
    <property type="entry name" value="beta-beta-alpha zinc fingers"/>
    <property type="match status" value="2"/>
</dbReference>
<evidence type="ECO:0000256" key="1">
    <source>
        <dbReference type="ARBA" id="ARBA00004123"/>
    </source>
</evidence>
<evidence type="ECO:0000256" key="12">
    <source>
        <dbReference type="ARBA" id="ARBA00023015"/>
    </source>
</evidence>
<keyword evidence="10" id="KW-0221">Differentiation</keyword>
<evidence type="ECO:0000256" key="18">
    <source>
        <dbReference type="PROSITE-ProRule" id="PRU00042"/>
    </source>
</evidence>
<dbReference type="FunFam" id="3.30.160.60:FF:002530">
    <property type="entry name" value="Zinc finger protein"/>
    <property type="match status" value="1"/>
</dbReference>
<feature type="domain" description="C2H2-type" evidence="20">
    <location>
        <begin position="111"/>
        <end position="138"/>
    </location>
</feature>
<dbReference type="GO" id="GO:0000981">
    <property type="term" value="F:DNA-binding transcription factor activity, RNA polymerase II-specific"/>
    <property type="evidence" value="ECO:0007669"/>
    <property type="project" value="TreeGrafter"/>
</dbReference>
<dbReference type="PROSITE" id="PS00028">
    <property type="entry name" value="ZINC_FINGER_C2H2_1"/>
    <property type="match status" value="3"/>
</dbReference>
<dbReference type="Pfam" id="PF00096">
    <property type="entry name" value="zf-C2H2"/>
    <property type="match status" value="2"/>
</dbReference>
<dbReference type="PROSITE" id="PS50157">
    <property type="entry name" value="ZINC_FINGER_C2H2_2"/>
    <property type="match status" value="3"/>
</dbReference>
<dbReference type="GO" id="GO:0007517">
    <property type="term" value="P:muscle organ development"/>
    <property type="evidence" value="ECO:0007669"/>
    <property type="project" value="UniProtKB-KW"/>
</dbReference>
<dbReference type="Proteomes" id="UP000035681">
    <property type="component" value="Unplaced"/>
</dbReference>
<dbReference type="Gene3D" id="3.30.160.60">
    <property type="entry name" value="Classic Zinc Finger"/>
    <property type="match status" value="3"/>
</dbReference>
<dbReference type="GO" id="GO:0008270">
    <property type="term" value="F:zinc ion binding"/>
    <property type="evidence" value="ECO:0007669"/>
    <property type="project" value="UniProtKB-KW"/>
</dbReference>
<keyword evidence="21" id="KW-1185">Reference proteome</keyword>
<dbReference type="AlphaFoldDB" id="A0A0K0ESY6"/>
<dbReference type="GO" id="GO:0000977">
    <property type="term" value="F:RNA polymerase II transcription regulatory region sequence-specific DNA binding"/>
    <property type="evidence" value="ECO:0007669"/>
    <property type="project" value="TreeGrafter"/>
</dbReference>
<keyword evidence="6" id="KW-0517">Myogenesis</keyword>
<evidence type="ECO:0000256" key="15">
    <source>
        <dbReference type="ARBA" id="ARBA00023242"/>
    </source>
</evidence>
<dbReference type="InterPro" id="IPR013087">
    <property type="entry name" value="Znf_C2H2_type"/>
</dbReference>
<dbReference type="WBParaSite" id="SSTP_0001256300.1">
    <property type="protein sequence ID" value="SSTP_0001256300.1"/>
    <property type="gene ID" value="SSTP_0001256300"/>
</dbReference>
<feature type="compositionally biased region" description="Basic and acidic residues" evidence="19">
    <location>
        <begin position="61"/>
        <end position="71"/>
    </location>
</feature>
<evidence type="ECO:0000259" key="20">
    <source>
        <dbReference type="PROSITE" id="PS50157"/>
    </source>
</evidence>
<evidence type="ECO:0000256" key="2">
    <source>
        <dbReference type="ARBA" id="ARBA00004496"/>
    </source>
</evidence>
<dbReference type="SMART" id="SM00355">
    <property type="entry name" value="ZnF_C2H2"/>
    <property type="match status" value="3"/>
</dbReference>
<feature type="region of interest" description="Disordered" evidence="19">
    <location>
        <begin position="1"/>
        <end position="72"/>
    </location>
</feature>
<keyword evidence="3" id="KW-0787">Thick filament</keyword>
<name>A0A0K0ESY6_STRER</name>
<evidence type="ECO:0000256" key="3">
    <source>
        <dbReference type="ARBA" id="ARBA00022433"/>
    </source>
</evidence>
<organism evidence="22">
    <name type="scientific">Strongyloides stercoralis</name>
    <name type="common">Threadworm</name>
    <dbReference type="NCBI Taxonomy" id="6248"/>
    <lineage>
        <taxon>Eukaryota</taxon>
        <taxon>Metazoa</taxon>
        <taxon>Ecdysozoa</taxon>
        <taxon>Nematoda</taxon>
        <taxon>Chromadorea</taxon>
        <taxon>Rhabditida</taxon>
        <taxon>Tylenchina</taxon>
        <taxon>Panagrolaimomorpha</taxon>
        <taxon>Strongyloidoidea</taxon>
        <taxon>Strongyloididae</taxon>
        <taxon>Strongyloides</taxon>
    </lineage>
</organism>
<dbReference type="WBParaSite" id="TCONS_00017053.p1">
    <property type="protein sequence ID" value="TCONS_00017053.p1"/>
    <property type="gene ID" value="XLOC_011167"/>
</dbReference>
<evidence type="ECO:0000256" key="8">
    <source>
        <dbReference type="ARBA" id="ARBA00022737"/>
    </source>
</evidence>
<evidence type="ECO:0000256" key="9">
    <source>
        <dbReference type="ARBA" id="ARBA00022771"/>
    </source>
</evidence>
<evidence type="ECO:0000256" key="14">
    <source>
        <dbReference type="ARBA" id="ARBA00023163"/>
    </source>
</evidence>
<dbReference type="STRING" id="6248.A0A0K0ESY6"/>
<protein>
    <recommendedName>
        <fullName evidence="16">Zinc finger protein unc-98</fullName>
    </recommendedName>
    <alternativeName>
        <fullName evidence="17">Uncoordinated protein 98</fullName>
    </alternativeName>
</protein>
<evidence type="ECO:0000256" key="13">
    <source>
        <dbReference type="ARBA" id="ARBA00023125"/>
    </source>
</evidence>
<keyword evidence="5" id="KW-0963">Cytoplasm</keyword>
<evidence type="ECO:0000256" key="6">
    <source>
        <dbReference type="ARBA" id="ARBA00022541"/>
    </source>
</evidence>
<evidence type="ECO:0000256" key="17">
    <source>
        <dbReference type="ARBA" id="ARBA00082667"/>
    </source>
</evidence>
<sequence>MDDNEKNNAIQSRKMSDEIEWIEEVGTNNESTKEDKSEKTTEKKEENNIKNLESNNNILDKNGDDKSKEKLQPNSLESNFKYFKCRFCGLSYNYPSTLKAHERIHNVSMPYSCPKCDESFHYMCELEYHIKQHDNQKGYKCDCGRTFHNYTDMLYHKHDGDDYYLENPGALNSFKQYNSNQGEINDFVSKITPSTYSNPKKGEMVIDGLPSVKIPVPSFMVDGYEPKHPLKQYSETRSCPYICQYCSKAYPDSRSLTYHMYSHRGEKYFNPRASRYLMSRTD</sequence>
<keyword evidence="13" id="KW-0238">DNA-binding</keyword>
<keyword evidence="7" id="KW-0479">Metal-binding</keyword>
<evidence type="ECO:0000256" key="5">
    <source>
        <dbReference type="ARBA" id="ARBA00022490"/>
    </source>
</evidence>
<keyword evidence="11" id="KW-0862">Zinc</keyword>
<evidence type="ECO:0000256" key="11">
    <source>
        <dbReference type="ARBA" id="ARBA00022833"/>
    </source>
</evidence>
<keyword evidence="9 18" id="KW-0863">Zinc-finger</keyword>
<evidence type="ECO:0000256" key="7">
    <source>
        <dbReference type="ARBA" id="ARBA00022723"/>
    </source>
</evidence>